<dbReference type="Proteomes" id="UP000016426">
    <property type="component" value="Unassembled WGS sequence"/>
</dbReference>
<organism evidence="1 2">
    <name type="scientific">Pseudogulbenkiania ferrooxidans EGD-HP2</name>
    <dbReference type="NCBI Taxonomy" id="1388764"/>
    <lineage>
        <taxon>Bacteria</taxon>
        <taxon>Pseudomonadati</taxon>
        <taxon>Pseudomonadota</taxon>
        <taxon>Betaproteobacteria</taxon>
        <taxon>Neisseriales</taxon>
        <taxon>Chromobacteriaceae</taxon>
        <taxon>Pseudogulbenkiania</taxon>
    </lineage>
</organism>
<accession>A0ABN0N7Q0</accession>
<reference evidence="1 2" key="1">
    <citation type="journal article" date="2013" name="Genome Announc.">
        <title>Genome Sequence of the Pigment-Producing Bacterium Pseudogulbenkiania ferrooxidans, Isolated from Loktak Lake.</title>
        <authorList>
            <person name="Puranik S."/>
            <person name="Talkal R."/>
            <person name="Qureshi A."/>
            <person name="Khardenavis A."/>
            <person name="Kapley A."/>
            <person name="Purohit H.J."/>
        </authorList>
    </citation>
    <scope>NUCLEOTIDE SEQUENCE [LARGE SCALE GENOMIC DNA]</scope>
    <source>
        <strain evidence="1 2">EGD-HP2</strain>
    </source>
</reference>
<name>A0ABN0N7Q0_9NEIS</name>
<protein>
    <submittedName>
        <fullName evidence="1">Uncharacterized protein</fullName>
    </submittedName>
</protein>
<gene>
    <name evidence="1" type="ORF">O166_06620</name>
</gene>
<sequence>MRALPFVLYGLFIAVALYLLAGWGEEKNDPAACAPGADQKIDLLSPACVEQRIESQLQD</sequence>
<dbReference type="EMBL" id="AVPH01000212">
    <property type="protein sequence ID" value="ERE07218.1"/>
    <property type="molecule type" value="Genomic_DNA"/>
</dbReference>
<keyword evidence="2" id="KW-1185">Reference proteome</keyword>
<evidence type="ECO:0000313" key="1">
    <source>
        <dbReference type="EMBL" id="ERE07218.1"/>
    </source>
</evidence>
<proteinExistence type="predicted"/>
<comment type="caution">
    <text evidence="1">The sequence shown here is derived from an EMBL/GenBank/DDBJ whole genome shotgun (WGS) entry which is preliminary data.</text>
</comment>
<evidence type="ECO:0000313" key="2">
    <source>
        <dbReference type="Proteomes" id="UP000016426"/>
    </source>
</evidence>